<organism evidence="8 9">
    <name type="scientific">Ditylenchus dipsaci</name>
    <dbReference type="NCBI Taxonomy" id="166011"/>
    <lineage>
        <taxon>Eukaryota</taxon>
        <taxon>Metazoa</taxon>
        <taxon>Ecdysozoa</taxon>
        <taxon>Nematoda</taxon>
        <taxon>Chromadorea</taxon>
        <taxon>Rhabditida</taxon>
        <taxon>Tylenchina</taxon>
        <taxon>Tylenchomorpha</taxon>
        <taxon>Sphaerularioidea</taxon>
        <taxon>Anguinidae</taxon>
        <taxon>Anguininae</taxon>
        <taxon>Ditylenchus</taxon>
    </lineage>
</organism>
<dbReference type="PANTHER" id="PTHR12691">
    <property type="entry name" value="MEDIATOR OF RNA POLYMERASE II TRANSCRIPTION SUBUNIT 23"/>
    <property type="match status" value="1"/>
</dbReference>
<evidence type="ECO:0000313" key="8">
    <source>
        <dbReference type="Proteomes" id="UP000887574"/>
    </source>
</evidence>
<dbReference type="GO" id="GO:0005667">
    <property type="term" value="C:transcription regulator complex"/>
    <property type="evidence" value="ECO:0007669"/>
    <property type="project" value="TreeGrafter"/>
</dbReference>
<dbReference type="Proteomes" id="UP000887574">
    <property type="component" value="Unplaced"/>
</dbReference>
<dbReference type="GO" id="GO:0010628">
    <property type="term" value="P:positive regulation of gene expression"/>
    <property type="evidence" value="ECO:0007669"/>
    <property type="project" value="TreeGrafter"/>
</dbReference>
<keyword evidence="4" id="KW-0805">Transcription regulation</keyword>
<evidence type="ECO:0000256" key="2">
    <source>
        <dbReference type="ARBA" id="ARBA00010222"/>
    </source>
</evidence>
<evidence type="ECO:0000256" key="3">
    <source>
        <dbReference type="ARBA" id="ARBA00019696"/>
    </source>
</evidence>
<keyword evidence="6" id="KW-0539">Nucleus</keyword>
<evidence type="ECO:0000256" key="4">
    <source>
        <dbReference type="ARBA" id="ARBA00023015"/>
    </source>
</evidence>
<evidence type="ECO:0000256" key="1">
    <source>
        <dbReference type="ARBA" id="ARBA00004123"/>
    </source>
</evidence>
<keyword evidence="8" id="KW-1185">Reference proteome</keyword>
<evidence type="ECO:0000256" key="7">
    <source>
        <dbReference type="ARBA" id="ARBA00031961"/>
    </source>
</evidence>
<reference evidence="9" key="1">
    <citation type="submission" date="2022-11" db="UniProtKB">
        <authorList>
            <consortium name="WormBaseParasite"/>
        </authorList>
    </citation>
    <scope>IDENTIFICATION</scope>
</reference>
<accession>A0A915ECT1</accession>
<dbReference type="GO" id="GO:0006357">
    <property type="term" value="P:regulation of transcription by RNA polymerase II"/>
    <property type="evidence" value="ECO:0007669"/>
    <property type="project" value="TreeGrafter"/>
</dbReference>
<sequence>MEDPTALPSTSGAGGAEEPAAYNFLAVGKEAEKIKYIVLQHVENSTFKKLFGPLSSSKRYMDELTCAEACTILKALQGDSESLEKCCHEMVNLLTTENNCLLSLDRIITKIILAAYEEGIISLLLACQLLVTSVDFKTKIPLDPQKIIFVRERMHQLDYKNMRDLLKLLLVEKLDKMQCVLTEYQHKQLIPVEELMIDLIDRKKNFCPALFFITEISRIAPNSAVHFLPRVSLKIREMVASFRPWLRLAV</sequence>
<protein>
    <recommendedName>
        <fullName evidence="3">Mediator of RNA polymerase II transcription subunit 23</fullName>
    </recommendedName>
    <alternativeName>
        <fullName evidence="7">Mediator complex subunit 23</fullName>
    </alternativeName>
</protein>
<evidence type="ECO:0000256" key="6">
    <source>
        <dbReference type="ARBA" id="ARBA00023242"/>
    </source>
</evidence>
<evidence type="ECO:0000313" key="9">
    <source>
        <dbReference type="WBParaSite" id="jg4492"/>
    </source>
</evidence>
<dbReference type="WBParaSite" id="jg4492">
    <property type="protein sequence ID" value="jg4492"/>
    <property type="gene ID" value="jg4492"/>
</dbReference>
<evidence type="ECO:0000256" key="5">
    <source>
        <dbReference type="ARBA" id="ARBA00023163"/>
    </source>
</evidence>
<dbReference type="AlphaFoldDB" id="A0A915ECT1"/>
<proteinExistence type="inferred from homology"/>
<comment type="similarity">
    <text evidence="2">Belongs to the Mediator complex subunit 23 family.</text>
</comment>
<dbReference type="PANTHER" id="PTHR12691:SF10">
    <property type="entry name" value="MEDIATOR OF RNA POLYMERASE II TRANSCRIPTION SUBUNIT 23"/>
    <property type="match status" value="1"/>
</dbReference>
<comment type="subcellular location">
    <subcellularLocation>
        <location evidence="1">Nucleus</location>
    </subcellularLocation>
</comment>
<dbReference type="Pfam" id="PF11573">
    <property type="entry name" value="Med23"/>
    <property type="match status" value="1"/>
</dbReference>
<dbReference type="InterPro" id="IPR021629">
    <property type="entry name" value="Mediator_Med23"/>
</dbReference>
<dbReference type="GO" id="GO:0016592">
    <property type="term" value="C:mediator complex"/>
    <property type="evidence" value="ECO:0007669"/>
    <property type="project" value="TreeGrafter"/>
</dbReference>
<keyword evidence="5" id="KW-0804">Transcription</keyword>
<name>A0A915ECT1_9BILA</name>